<feature type="transmembrane region" description="Helical" evidence="1">
    <location>
        <begin position="21"/>
        <end position="42"/>
    </location>
</feature>
<accession>A0A9X3SKL6</accession>
<dbReference type="RefSeq" id="WP_270070278.1">
    <property type="nucleotide sequence ID" value="NZ_JAJAQC010000002.1"/>
</dbReference>
<keyword evidence="1" id="KW-1133">Transmembrane helix</keyword>
<proteinExistence type="predicted"/>
<evidence type="ECO:0000256" key="1">
    <source>
        <dbReference type="SAM" id="Phobius"/>
    </source>
</evidence>
<name>A0A9X3SKL6_9ACTN</name>
<keyword evidence="1" id="KW-0472">Membrane</keyword>
<keyword evidence="1" id="KW-0812">Transmembrane</keyword>
<protein>
    <submittedName>
        <fullName evidence="2">Uncharacterized protein</fullName>
    </submittedName>
</protein>
<organism evidence="2 3">
    <name type="scientific">Streptomonospora mangrovi</name>
    <dbReference type="NCBI Taxonomy" id="2883123"/>
    <lineage>
        <taxon>Bacteria</taxon>
        <taxon>Bacillati</taxon>
        <taxon>Actinomycetota</taxon>
        <taxon>Actinomycetes</taxon>
        <taxon>Streptosporangiales</taxon>
        <taxon>Nocardiopsidaceae</taxon>
        <taxon>Streptomonospora</taxon>
    </lineage>
</organism>
<evidence type="ECO:0000313" key="2">
    <source>
        <dbReference type="EMBL" id="MDA0562991.1"/>
    </source>
</evidence>
<dbReference type="EMBL" id="JAJAQC010000002">
    <property type="protein sequence ID" value="MDA0562991.1"/>
    <property type="molecule type" value="Genomic_DNA"/>
</dbReference>
<sequence length="82" mass="8888">MGSGRHGAARPPIGVLIQQDRVDFSLFASIIVIALAVMVFIGIDLASVAFWIAMILVGVSVALIVRRLNRLSREELADDELL</sequence>
<comment type="caution">
    <text evidence="2">The sequence shown here is derived from an EMBL/GenBank/DDBJ whole genome shotgun (WGS) entry which is preliminary data.</text>
</comment>
<dbReference type="Proteomes" id="UP001140076">
    <property type="component" value="Unassembled WGS sequence"/>
</dbReference>
<feature type="transmembrane region" description="Helical" evidence="1">
    <location>
        <begin position="48"/>
        <end position="65"/>
    </location>
</feature>
<keyword evidence="3" id="KW-1185">Reference proteome</keyword>
<reference evidence="2" key="1">
    <citation type="submission" date="2021-10" db="EMBL/GenBank/DDBJ databases">
        <title>Streptomonospora sp. nov., isolated from mangrove soil.</title>
        <authorList>
            <person name="Chen X."/>
            <person name="Ge X."/>
            <person name="Liu W."/>
        </authorList>
    </citation>
    <scope>NUCLEOTIDE SEQUENCE</scope>
    <source>
        <strain evidence="2">S1-112</strain>
    </source>
</reference>
<evidence type="ECO:0000313" key="3">
    <source>
        <dbReference type="Proteomes" id="UP001140076"/>
    </source>
</evidence>
<gene>
    <name evidence="2" type="ORF">LG943_01370</name>
</gene>
<dbReference type="AlphaFoldDB" id="A0A9X3SKL6"/>